<keyword evidence="4" id="KW-1185">Reference proteome</keyword>
<evidence type="ECO:0000313" key="3">
    <source>
        <dbReference type="EMBL" id="KAF7361054.1"/>
    </source>
</evidence>
<keyword evidence="2" id="KW-1133">Transmembrane helix</keyword>
<evidence type="ECO:0000256" key="1">
    <source>
        <dbReference type="SAM" id="MobiDB-lite"/>
    </source>
</evidence>
<dbReference type="OrthoDB" id="3265734at2759"/>
<protein>
    <submittedName>
        <fullName evidence="3">Parallel beta-helix repeat protein</fullName>
    </submittedName>
</protein>
<accession>A0A8H6YMJ7</accession>
<dbReference type="AlphaFoldDB" id="A0A8H6YMJ7"/>
<comment type="caution">
    <text evidence="3">The sequence shown here is derived from an EMBL/GenBank/DDBJ whole genome shotgun (WGS) entry which is preliminary data.</text>
</comment>
<feature type="region of interest" description="Disordered" evidence="1">
    <location>
        <begin position="265"/>
        <end position="285"/>
    </location>
</feature>
<keyword evidence="2" id="KW-0472">Membrane</keyword>
<proteinExistence type="predicted"/>
<feature type="compositionally biased region" description="Polar residues" evidence="1">
    <location>
        <begin position="266"/>
        <end position="285"/>
    </location>
</feature>
<name>A0A8H6YMJ7_9AGAR</name>
<reference evidence="3" key="1">
    <citation type="submission" date="2020-05" db="EMBL/GenBank/DDBJ databases">
        <title>Mycena genomes resolve the evolution of fungal bioluminescence.</title>
        <authorList>
            <person name="Tsai I.J."/>
        </authorList>
    </citation>
    <scope>NUCLEOTIDE SEQUENCE</scope>
    <source>
        <strain evidence="3">160909Yilan</strain>
    </source>
</reference>
<evidence type="ECO:0000313" key="4">
    <source>
        <dbReference type="Proteomes" id="UP000623467"/>
    </source>
</evidence>
<organism evidence="3 4">
    <name type="scientific">Mycena sanguinolenta</name>
    <dbReference type="NCBI Taxonomy" id="230812"/>
    <lineage>
        <taxon>Eukaryota</taxon>
        <taxon>Fungi</taxon>
        <taxon>Dikarya</taxon>
        <taxon>Basidiomycota</taxon>
        <taxon>Agaricomycotina</taxon>
        <taxon>Agaricomycetes</taxon>
        <taxon>Agaricomycetidae</taxon>
        <taxon>Agaricales</taxon>
        <taxon>Marasmiineae</taxon>
        <taxon>Mycenaceae</taxon>
        <taxon>Mycena</taxon>
    </lineage>
</organism>
<evidence type="ECO:0000256" key="2">
    <source>
        <dbReference type="SAM" id="Phobius"/>
    </source>
</evidence>
<dbReference type="EMBL" id="JACAZH010000008">
    <property type="protein sequence ID" value="KAF7361054.1"/>
    <property type="molecule type" value="Genomic_DNA"/>
</dbReference>
<dbReference type="Proteomes" id="UP000623467">
    <property type="component" value="Unassembled WGS sequence"/>
</dbReference>
<keyword evidence="2" id="KW-0812">Transmembrane</keyword>
<sequence length="382" mass="40246">MSVIVDDNNPLVQYSNSHGWTKAGRAPEFDATTHASATLGDTATLGFEGTSIGVYGTLGANFGSQLNFSIDGVHIGSYQAPAVPAAVENQLFWQSPLFDEAQHTLVVTVDKDIPVPEVNTLNKTFFLDYFIYTTVNTAGKLLLIDDTDASVTYSSGGWQSSINSSNCLESTQHVSQSVGSSAAVSFNGTGISLFGTPGQKDFSASIVVDESQPVISQSLTGLGGNSLFNASGLSSGIHTINVTVLEGNLGIDYFSVTDAGSAAPATPQSVTAQSASAPTGSAQSASSKTSLPIAAIVGGTVGALALLLLILVAVLMMRRRKAARVEQSVFEYPYPMRTAPPDPWAGKRISVTSMTTLTDDMDRPKNFDKGRPASRYIYYNER</sequence>
<feature type="transmembrane region" description="Helical" evidence="2">
    <location>
        <begin position="291"/>
        <end position="315"/>
    </location>
</feature>
<gene>
    <name evidence="3" type="ORF">MSAN_01136300</name>
</gene>
<dbReference type="Gene3D" id="2.60.120.260">
    <property type="entry name" value="Galactose-binding domain-like"/>
    <property type="match status" value="2"/>
</dbReference>